<dbReference type="InterPro" id="IPR001509">
    <property type="entry name" value="Epimerase_deHydtase"/>
</dbReference>
<dbReference type="EMBL" id="CAFABE010000001">
    <property type="protein sequence ID" value="CAB4815291.1"/>
    <property type="molecule type" value="Genomic_DNA"/>
</dbReference>
<dbReference type="EMBL" id="CAFBLT010000001">
    <property type="protein sequence ID" value="CAB4870587.1"/>
    <property type="molecule type" value="Genomic_DNA"/>
</dbReference>
<reference evidence="4" key="1">
    <citation type="submission" date="2020-05" db="EMBL/GenBank/DDBJ databases">
        <authorList>
            <person name="Chiriac C."/>
            <person name="Salcher M."/>
            <person name="Ghai R."/>
            <person name="Kavagutti S V."/>
        </authorList>
    </citation>
    <scope>NUCLEOTIDE SEQUENCE</scope>
</reference>
<dbReference type="SUPFAM" id="SSF51735">
    <property type="entry name" value="NAD(P)-binding Rossmann-fold domains"/>
    <property type="match status" value="1"/>
</dbReference>
<organism evidence="4">
    <name type="scientific">freshwater metagenome</name>
    <dbReference type="NCBI Taxonomy" id="449393"/>
    <lineage>
        <taxon>unclassified sequences</taxon>
        <taxon>metagenomes</taxon>
        <taxon>ecological metagenomes</taxon>
    </lineage>
</organism>
<protein>
    <submittedName>
        <fullName evidence="4">Unannotated protein</fullName>
    </submittedName>
</protein>
<dbReference type="InterPro" id="IPR036291">
    <property type="entry name" value="NAD(P)-bd_dom_sf"/>
</dbReference>
<dbReference type="Pfam" id="PF01370">
    <property type="entry name" value="Epimerase"/>
    <property type="match status" value="1"/>
</dbReference>
<dbReference type="Gene3D" id="3.90.25.10">
    <property type="entry name" value="UDP-galactose 4-epimerase, domain 1"/>
    <property type="match status" value="1"/>
</dbReference>
<accession>A0A6J7DIV5</accession>
<proteinExistence type="inferred from homology"/>
<evidence type="ECO:0000259" key="2">
    <source>
        <dbReference type="Pfam" id="PF01370"/>
    </source>
</evidence>
<dbReference type="Gene3D" id="3.40.50.720">
    <property type="entry name" value="NAD(P)-binding Rossmann-like Domain"/>
    <property type="match status" value="1"/>
</dbReference>
<evidence type="ECO:0000313" key="3">
    <source>
        <dbReference type="EMBL" id="CAB4815291.1"/>
    </source>
</evidence>
<evidence type="ECO:0000256" key="1">
    <source>
        <dbReference type="ARBA" id="ARBA00007637"/>
    </source>
</evidence>
<name>A0A6J7DIV5_9ZZZZ</name>
<comment type="similarity">
    <text evidence="1">Belongs to the NAD(P)-dependent epimerase/dehydratase family.</text>
</comment>
<sequence length="394" mass="44299">MRILVLGGDGYLGWPTALHLSKRGHDVAVVDNFARREYDLEMGVDSIVPIAGLQRRCDIWKEVSGKEVACYIGDLTDADFTHRVVREFRPETVVHFAEQRSAPYSMIDQKHSVYTQVNNVVNTLNVLYAIADVDPSIHLVKLGTMGEYGTPNIDIEEGFIEITHNGRTDVLPYPKQPHSMYHLSKVHDSHNIQFACRVWGLRSTDLNQGVVYGQETPETSEHPDLATRLDYDGVFGTVINRFCAQAVVGHPITVFGKGGQTRGMLDIRDTLACVELACLNPAEEGEFRVFNQFTESFSVLDVAHMVAEAFEGATEITHLDPPRVEKQEHYYNAINTKLLDLGLQPHLMSSETLRSIMRIVEQHKDRVNPKAFEATVNWRHTTNHLPTAGTVLPR</sequence>
<dbReference type="PANTHER" id="PTHR43000">
    <property type="entry name" value="DTDP-D-GLUCOSE 4,6-DEHYDRATASE-RELATED"/>
    <property type="match status" value="1"/>
</dbReference>
<dbReference type="AlphaFoldDB" id="A0A6J7DIV5"/>
<gene>
    <name evidence="3" type="ORF">UFOPK3164_00005</name>
    <name evidence="4" type="ORF">UFOPK3427_00767</name>
</gene>
<evidence type="ECO:0000313" key="4">
    <source>
        <dbReference type="EMBL" id="CAB4870587.1"/>
    </source>
</evidence>
<feature type="domain" description="NAD-dependent epimerase/dehydratase" evidence="2">
    <location>
        <begin position="3"/>
        <end position="291"/>
    </location>
</feature>